<evidence type="ECO:0000313" key="3">
    <source>
        <dbReference type="EMBL" id="KAL2831408.1"/>
    </source>
</evidence>
<proteinExistence type="predicted"/>
<dbReference type="SUPFAM" id="SSF53474">
    <property type="entry name" value="alpha/beta-Hydrolases"/>
    <property type="match status" value="1"/>
</dbReference>
<dbReference type="InterPro" id="IPR050300">
    <property type="entry name" value="GDXG_lipolytic_enzyme"/>
</dbReference>
<organism evidence="3 4">
    <name type="scientific">Aspergillus cavernicola</name>
    <dbReference type="NCBI Taxonomy" id="176166"/>
    <lineage>
        <taxon>Eukaryota</taxon>
        <taxon>Fungi</taxon>
        <taxon>Dikarya</taxon>
        <taxon>Ascomycota</taxon>
        <taxon>Pezizomycotina</taxon>
        <taxon>Eurotiomycetes</taxon>
        <taxon>Eurotiomycetidae</taxon>
        <taxon>Eurotiales</taxon>
        <taxon>Aspergillaceae</taxon>
        <taxon>Aspergillus</taxon>
        <taxon>Aspergillus subgen. Nidulantes</taxon>
    </lineage>
</organism>
<dbReference type="Pfam" id="PF07859">
    <property type="entry name" value="Abhydrolase_3"/>
    <property type="match status" value="1"/>
</dbReference>
<dbReference type="InterPro" id="IPR029058">
    <property type="entry name" value="AB_hydrolase_fold"/>
</dbReference>
<evidence type="ECO:0000259" key="2">
    <source>
        <dbReference type="Pfam" id="PF07859"/>
    </source>
</evidence>
<evidence type="ECO:0000256" key="1">
    <source>
        <dbReference type="ARBA" id="ARBA00022801"/>
    </source>
</evidence>
<gene>
    <name evidence="3" type="ORF">BDW59DRAFT_157836</name>
</gene>
<dbReference type="PANTHER" id="PTHR48081:SF8">
    <property type="entry name" value="ALPHA_BETA HYDROLASE FOLD-3 DOMAIN-CONTAINING PROTEIN-RELATED"/>
    <property type="match status" value="1"/>
</dbReference>
<name>A0ABR4IUH4_9EURO</name>
<reference evidence="3 4" key="1">
    <citation type="submission" date="2024-07" db="EMBL/GenBank/DDBJ databases">
        <title>Section-level genome sequencing and comparative genomics of Aspergillus sections Usti and Cavernicolus.</title>
        <authorList>
            <consortium name="Lawrence Berkeley National Laboratory"/>
            <person name="Nybo J.L."/>
            <person name="Vesth T.C."/>
            <person name="Theobald S."/>
            <person name="Frisvad J.C."/>
            <person name="Larsen T.O."/>
            <person name="Kjaerboelling I."/>
            <person name="Rothschild-Mancinelli K."/>
            <person name="Lyhne E.K."/>
            <person name="Kogle M.E."/>
            <person name="Barry K."/>
            <person name="Clum A."/>
            <person name="Na H."/>
            <person name="Ledsgaard L."/>
            <person name="Lin J."/>
            <person name="Lipzen A."/>
            <person name="Kuo A."/>
            <person name="Riley R."/>
            <person name="Mondo S."/>
            <person name="LaButti K."/>
            <person name="Haridas S."/>
            <person name="Pangalinan J."/>
            <person name="Salamov A.A."/>
            <person name="Simmons B.A."/>
            <person name="Magnuson J.K."/>
            <person name="Chen J."/>
            <person name="Drula E."/>
            <person name="Henrissat B."/>
            <person name="Wiebenga A."/>
            <person name="Lubbers R.J."/>
            <person name="Gomes A.C."/>
            <person name="Makela M.R."/>
            <person name="Stajich J."/>
            <person name="Grigoriev I.V."/>
            <person name="Mortensen U.H."/>
            <person name="De vries R.P."/>
            <person name="Baker S.E."/>
            <person name="Andersen M.R."/>
        </authorList>
    </citation>
    <scope>NUCLEOTIDE SEQUENCE [LARGE SCALE GENOMIC DNA]</scope>
    <source>
        <strain evidence="3 4">CBS 600.67</strain>
    </source>
</reference>
<keyword evidence="1 3" id="KW-0378">Hydrolase</keyword>
<feature type="domain" description="Alpha/beta hydrolase fold-3" evidence="2">
    <location>
        <begin position="98"/>
        <end position="307"/>
    </location>
</feature>
<dbReference type="Gene3D" id="3.40.50.1820">
    <property type="entry name" value="alpha/beta hydrolase"/>
    <property type="match status" value="1"/>
</dbReference>
<dbReference type="InterPro" id="IPR013094">
    <property type="entry name" value="AB_hydrolase_3"/>
</dbReference>
<keyword evidence="4" id="KW-1185">Reference proteome</keyword>
<dbReference type="EMBL" id="JBFXLS010000009">
    <property type="protein sequence ID" value="KAL2831408.1"/>
    <property type="molecule type" value="Genomic_DNA"/>
</dbReference>
<protein>
    <submittedName>
        <fullName evidence="3">Alpha/beta hydrolase fold-domain-containing protein</fullName>
    </submittedName>
</protein>
<accession>A0ABR4IUH4</accession>
<evidence type="ECO:0000313" key="4">
    <source>
        <dbReference type="Proteomes" id="UP001610335"/>
    </source>
</evidence>
<comment type="caution">
    <text evidence="3">The sequence shown here is derived from an EMBL/GenBank/DDBJ whole genome shotgun (WGS) entry which is preliminary data.</text>
</comment>
<sequence length="342" mass="37855">MAGNSSQPPFRYAHDAIPDPNFDQYKDLESPFASVETLAGPAMREIASQLPVSFPYLASAVSSVVISQQPIKVRDGAELDLRIYKNTDLGKKAILFFVTHGGGWVLGDHDAEEAMNRLVAKRTSSVVVSVSYRLAPEYPYPYAVNDSFDALQWCRKNADHLGIDAHRVIVGGSSSGGNIAAALALKDRDEDINAVIGQVLNIPDTCHPAHFPRDKYEYYSPEQNKDAPVMTTEAARWFWDLYCPTAGHESYASPLLAESHKGLPPALVQVAGHDPVRDDGLAYSEALKKAGSLVKTKVYPGLPHAFYMFPDLEATQTYFNTIMDWINFLDQDLIKIMKFDQK</sequence>
<dbReference type="Proteomes" id="UP001610335">
    <property type="component" value="Unassembled WGS sequence"/>
</dbReference>
<dbReference type="PANTHER" id="PTHR48081">
    <property type="entry name" value="AB HYDROLASE SUPERFAMILY PROTEIN C4A8.06C"/>
    <property type="match status" value="1"/>
</dbReference>
<dbReference type="GO" id="GO:0016787">
    <property type="term" value="F:hydrolase activity"/>
    <property type="evidence" value="ECO:0007669"/>
    <property type="project" value="UniProtKB-KW"/>
</dbReference>